<dbReference type="Proteomes" id="UP000184330">
    <property type="component" value="Unassembled WGS sequence"/>
</dbReference>
<evidence type="ECO:0000313" key="1">
    <source>
        <dbReference type="EMBL" id="CZR66424.1"/>
    </source>
</evidence>
<organism evidence="1 2">
    <name type="scientific">Phialocephala subalpina</name>
    <dbReference type="NCBI Taxonomy" id="576137"/>
    <lineage>
        <taxon>Eukaryota</taxon>
        <taxon>Fungi</taxon>
        <taxon>Dikarya</taxon>
        <taxon>Ascomycota</taxon>
        <taxon>Pezizomycotina</taxon>
        <taxon>Leotiomycetes</taxon>
        <taxon>Helotiales</taxon>
        <taxon>Mollisiaceae</taxon>
        <taxon>Phialocephala</taxon>
        <taxon>Phialocephala fortinii species complex</taxon>
    </lineage>
</organism>
<sequence length="219" mass="23809">MHLIQAEVLSDMKTDISAMGKDSKLTKRTTSTKFQVGLEVMEKSVASLIRAPPAALEDDEEDNGVSLYHPAKNLSTSSVEHSDAGSMANRIRQGANLAAKFSATFMGQSHTGTGDQINGGLIEGQRVVAIPDTSNVLWDSNAKPFDTKGDQVNGLRILCDSERIEDRTGMDFSHLKIQGHFVGNRASGLGNQINGFHIQKQKEKSKEEESAYLEDFIGV</sequence>
<dbReference type="EMBL" id="FJOG01000037">
    <property type="protein sequence ID" value="CZR66424.1"/>
    <property type="molecule type" value="Genomic_DNA"/>
</dbReference>
<name>A0A1L7XN37_9HELO</name>
<reference evidence="1 2" key="1">
    <citation type="submission" date="2016-03" db="EMBL/GenBank/DDBJ databases">
        <authorList>
            <person name="Ploux O."/>
        </authorList>
    </citation>
    <scope>NUCLEOTIDE SEQUENCE [LARGE SCALE GENOMIC DNA]</scope>
    <source>
        <strain evidence="1 2">UAMH 11012</strain>
    </source>
</reference>
<dbReference type="OrthoDB" id="5069016at2759"/>
<proteinExistence type="predicted"/>
<protein>
    <submittedName>
        <fullName evidence="1">Uncharacterized protein</fullName>
    </submittedName>
</protein>
<evidence type="ECO:0000313" key="2">
    <source>
        <dbReference type="Proteomes" id="UP000184330"/>
    </source>
</evidence>
<dbReference type="AlphaFoldDB" id="A0A1L7XN37"/>
<gene>
    <name evidence="1" type="ORF">PAC_16325</name>
</gene>
<keyword evidence="2" id="KW-1185">Reference proteome</keyword>
<accession>A0A1L7XN37</accession>